<keyword evidence="2" id="KW-1133">Transmembrane helix</keyword>
<dbReference type="InterPro" id="IPR025498">
    <property type="entry name" value="DUF4389"/>
</dbReference>
<feature type="compositionally biased region" description="Gly residues" evidence="1">
    <location>
        <begin position="512"/>
        <end position="533"/>
    </location>
</feature>
<dbReference type="EMBL" id="AWSA01000044">
    <property type="protein sequence ID" value="EWT00386.1"/>
    <property type="molecule type" value="Genomic_DNA"/>
</dbReference>
<organism evidence="3 4">
    <name type="scientific">Intrasporangium oryzae NRRL B-24470</name>
    <dbReference type="NCBI Taxonomy" id="1386089"/>
    <lineage>
        <taxon>Bacteria</taxon>
        <taxon>Bacillati</taxon>
        <taxon>Actinomycetota</taxon>
        <taxon>Actinomycetes</taxon>
        <taxon>Micrococcales</taxon>
        <taxon>Intrasporangiaceae</taxon>
        <taxon>Intrasporangium</taxon>
    </lineage>
</organism>
<comment type="caution">
    <text evidence="3">The sequence shown here is derived from an EMBL/GenBank/DDBJ whole genome shotgun (WGS) entry which is preliminary data.</text>
</comment>
<feature type="region of interest" description="Disordered" evidence="1">
    <location>
        <begin position="223"/>
        <end position="252"/>
    </location>
</feature>
<dbReference type="RefSeq" id="WP_051510823.1">
    <property type="nucleotide sequence ID" value="NZ_AWSA01000044.1"/>
</dbReference>
<keyword evidence="2" id="KW-0472">Membrane</keyword>
<evidence type="ECO:0000313" key="4">
    <source>
        <dbReference type="Proteomes" id="UP000019489"/>
    </source>
</evidence>
<name>W9G2N5_9MICO</name>
<evidence type="ECO:0000256" key="1">
    <source>
        <dbReference type="SAM" id="MobiDB-lite"/>
    </source>
</evidence>
<feature type="transmembrane region" description="Helical" evidence="2">
    <location>
        <begin position="314"/>
        <end position="342"/>
    </location>
</feature>
<dbReference type="eggNOG" id="ENOG502Z9Y3">
    <property type="taxonomic scope" value="Bacteria"/>
</dbReference>
<feature type="compositionally biased region" description="Pro residues" evidence="1">
    <location>
        <begin position="227"/>
        <end position="238"/>
    </location>
</feature>
<dbReference type="Pfam" id="PF14333">
    <property type="entry name" value="DUF4389"/>
    <property type="match status" value="2"/>
</dbReference>
<protein>
    <submittedName>
        <fullName evidence="3">Membrane protein</fullName>
    </submittedName>
</protein>
<dbReference type="STRING" id="1386089.N865_15815"/>
<keyword evidence="2" id="KW-0812">Transmembrane</keyword>
<reference evidence="3 4" key="1">
    <citation type="submission" date="2013-08" db="EMBL/GenBank/DDBJ databases">
        <title>Intrasporangium oryzae NRRL B-24470.</title>
        <authorList>
            <person name="Liu H."/>
            <person name="Wang G."/>
        </authorList>
    </citation>
    <scope>NUCLEOTIDE SEQUENCE [LARGE SCALE GENOMIC DNA]</scope>
    <source>
        <strain evidence="3 4">NRRL B-24470</strain>
    </source>
</reference>
<gene>
    <name evidence="3" type="ORF">N865_15815</name>
</gene>
<accession>W9G2N5</accession>
<evidence type="ECO:0000256" key="2">
    <source>
        <dbReference type="SAM" id="Phobius"/>
    </source>
</evidence>
<dbReference type="Proteomes" id="UP000019489">
    <property type="component" value="Unassembled WGS sequence"/>
</dbReference>
<feature type="transmembrane region" description="Helical" evidence="2">
    <location>
        <begin position="409"/>
        <end position="431"/>
    </location>
</feature>
<feature type="transmembrane region" description="Helical" evidence="2">
    <location>
        <begin position="443"/>
        <end position="463"/>
    </location>
</feature>
<dbReference type="AlphaFoldDB" id="W9G2N5"/>
<dbReference type="PATRIC" id="fig|1386089.3.peg.3358"/>
<feature type="transmembrane region" description="Helical" evidence="2">
    <location>
        <begin position="195"/>
        <end position="217"/>
    </location>
</feature>
<keyword evidence="4" id="KW-1185">Reference proteome</keyword>
<sequence length="562" mass="59258">MRTRHVIALIVGCLVLLPGLGLLLGGGAVGIASLAARDADGWYSLHLDRLDSTGVAVTAENVVFVLDAPETVIDPLDLQVRLRARSLDATKPIFIGIAPDAELAAYLTGAAHDQVTSTGLRGNPTYTSMPGSTTVAPPGEQDIWEARTSGPGVQELTWTAHTGRWAVAVLNADGSAGVAVDLTASVRSPILGPALAASIILGFFLTGLAVALIIIAVRGRSRGLPGPTGPPDALPPTGAPYAAGPVTEPASSQHLSSEPLAYQPLAYQGDSGTSVWHFPGPPAYGVAMPTQEDPVVLEARLDPALSRWRWLVKWLLAVPHLVLLVFLWLAFGALTVCAWFAILVTGRYPRSLFDFNVGVLRWTWRVAYYAGNGGLGTDRYPPFTLDALPEDDARLDIAYPPRLSRGLVFVKWLLLVPHWIVLAILIGSAATSSNPRSSEWRGPTWPGVLGLIALVAGLVLLFSGTYPKGVFDIVVGLNRWVYRVVAYAALMTDVYPPFRLDQGGCVTPTEGPGDGSGGSHGGFGHGFGHGFGGDRPSHGPRSRPPAGTDEVPAERAGAAPPR</sequence>
<proteinExistence type="predicted"/>
<evidence type="ECO:0000313" key="3">
    <source>
        <dbReference type="EMBL" id="EWT00386.1"/>
    </source>
</evidence>
<feature type="region of interest" description="Disordered" evidence="1">
    <location>
        <begin position="506"/>
        <end position="562"/>
    </location>
</feature>